<dbReference type="PANTHER" id="PTHR22976">
    <property type="entry name" value="BIOTIN SYNTHASE"/>
    <property type="match status" value="1"/>
</dbReference>
<keyword evidence="2" id="KW-0408">Iron</keyword>
<sequence>MDKHQESVPVNTLEGTSHFREDITPVTASDMARTIATAFILLLKTMVRHSAGRVSFKDDEQRMMFMALFNGNNLQDT</sequence>
<comment type="caution">
    <text evidence="4">The sequence shown here is derived from an EMBL/GenBank/DDBJ whole genome shotgun (WGS) entry which is preliminary data.</text>
</comment>
<gene>
    <name evidence="4" type="ORF">V7S43_008495</name>
</gene>
<comment type="cofactor">
    <cofactor evidence="1">
        <name>[4Fe-4S] cluster</name>
        <dbReference type="ChEBI" id="CHEBI:49883"/>
    </cofactor>
</comment>
<keyword evidence="5" id="KW-1185">Reference proteome</keyword>
<evidence type="ECO:0000313" key="4">
    <source>
        <dbReference type="EMBL" id="KAL3666244.1"/>
    </source>
</evidence>
<dbReference type="PANTHER" id="PTHR22976:SF2">
    <property type="entry name" value="BIOTIN SYNTHASE, MITOCHONDRIAL"/>
    <property type="match status" value="1"/>
</dbReference>
<dbReference type="InterPro" id="IPR010722">
    <property type="entry name" value="BATS_dom"/>
</dbReference>
<evidence type="ECO:0000256" key="2">
    <source>
        <dbReference type="ARBA" id="ARBA00022485"/>
    </source>
</evidence>
<dbReference type="EMBL" id="JBIMZQ010000017">
    <property type="protein sequence ID" value="KAL3666244.1"/>
    <property type="molecule type" value="Genomic_DNA"/>
</dbReference>
<accession>A0ABD3FMK6</accession>
<evidence type="ECO:0000259" key="3">
    <source>
        <dbReference type="Pfam" id="PF06968"/>
    </source>
</evidence>
<dbReference type="Proteomes" id="UP001632037">
    <property type="component" value="Unassembled WGS sequence"/>
</dbReference>
<dbReference type="Gene3D" id="3.20.20.70">
    <property type="entry name" value="Aldolase class I"/>
    <property type="match status" value="1"/>
</dbReference>
<keyword evidence="2" id="KW-0004">4Fe-4S</keyword>
<keyword evidence="2" id="KW-0411">Iron-sulfur</keyword>
<keyword evidence="2" id="KW-0479">Metal-binding</keyword>
<protein>
    <recommendedName>
        <fullName evidence="3">Biotin and thiamin synthesis-associated domain-containing protein</fullName>
    </recommendedName>
</protein>
<dbReference type="InterPro" id="IPR013785">
    <property type="entry name" value="Aldolase_TIM"/>
</dbReference>
<dbReference type="AlphaFoldDB" id="A0ABD3FMK6"/>
<dbReference type="Pfam" id="PF06968">
    <property type="entry name" value="BATS"/>
    <property type="match status" value="1"/>
</dbReference>
<reference evidence="4 5" key="1">
    <citation type="submission" date="2024-09" db="EMBL/GenBank/DDBJ databases">
        <title>Genome sequencing and assembly of Phytophthora oleae, isolate VK10A, causative agent of rot of olive drupes.</title>
        <authorList>
            <person name="Conti Taguali S."/>
            <person name="Riolo M."/>
            <person name="La Spada F."/>
            <person name="Cacciola S.O."/>
            <person name="Dionisio G."/>
        </authorList>
    </citation>
    <scope>NUCLEOTIDE SEQUENCE [LARGE SCALE GENOMIC DNA]</scope>
    <source>
        <strain evidence="4 5">VK10A</strain>
    </source>
</reference>
<evidence type="ECO:0000313" key="5">
    <source>
        <dbReference type="Proteomes" id="UP001632037"/>
    </source>
</evidence>
<evidence type="ECO:0000256" key="1">
    <source>
        <dbReference type="ARBA" id="ARBA00001966"/>
    </source>
</evidence>
<organism evidence="4 5">
    <name type="scientific">Phytophthora oleae</name>
    <dbReference type="NCBI Taxonomy" id="2107226"/>
    <lineage>
        <taxon>Eukaryota</taxon>
        <taxon>Sar</taxon>
        <taxon>Stramenopiles</taxon>
        <taxon>Oomycota</taxon>
        <taxon>Peronosporomycetes</taxon>
        <taxon>Peronosporales</taxon>
        <taxon>Peronosporaceae</taxon>
        <taxon>Phytophthora</taxon>
    </lineage>
</organism>
<name>A0ABD3FMK6_9STRA</name>
<proteinExistence type="predicted"/>
<dbReference type="InterPro" id="IPR002684">
    <property type="entry name" value="Biotin_synth/BioAB"/>
</dbReference>
<feature type="domain" description="Biotin and thiamin synthesis-associated" evidence="3">
    <location>
        <begin position="21"/>
        <end position="70"/>
    </location>
</feature>
<dbReference type="GO" id="GO:0051539">
    <property type="term" value="F:4 iron, 4 sulfur cluster binding"/>
    <property type="evidence" value="ECO:0007669"/>
    <property type="project" value="UniProtKB-KW"/>
</dbReference>